<evidence type="ECO:0000256" key="1">
    <source>
        <dbReference type="SAM" id="MobiDB-lite"/>
    </source>
</evidence>
<sequence length="125" mass="13691">MNLWCILGGVACGLSAGHHAAEAGDASLPLPGQREGSEIQQAAVVWKQRKHGVTGAASGERRAARRGDARRVASGEARRSSEGSGIVSRSLLSRFLISRMSLRSQRNDDKLLETRFKTRRHSKWR</sequence>
<dbReference type="AlphaFoldDB" id="A0A4Z2G888"/>
<feature type="signal peptide" evidence="2">
    <location>
        <begin position="1"/>
        <end position="20"/>
    </location>
</feature>
<evidence type="ECO:0000313" key="3">
    <source>
        <dbReference type="EMBL" id="TNN49360.1"/>
    </source>
</evidence>
<organism evidence="3 4">
    <name type="scientific">Liparis tanakae</name>
    <name type="common">Tanaka's snailfish</name>
    <dbReference type="NCBI Taxonomy" id="230148"/>
    <lineage>
        <taxon>Eukaryota</taxon>
        <taxon>Metazoa</taxon>
        <taxon>Chordata</taxon>
        <taxon>Craniata</taxon>
        <taxon>Vertebrata</taxon>
        <taxon>Euteleostomi</taxon>
        <taxon>Actinopterygii</taxon>
        <taxon>Neopterygii</taxon>
        <taxon>Teleostei</taxon>
        <taxon>Neoteleostei</taxon>
        <taxon>Acanthomorphata</taxon>
        <taxon>Eupercaria</taxon>
        <taxon>Perciformes</taxon>
        <taxon>Cottioidei</taxon>
        <taxon>Cottales</taxon>
        <taxon>Liparidae</taxon>
        <taxon>Liparis</taxon>
    </lineage>
</organism>
<feature type="chain" id="PRO_5021346731" description="Secreted protein" evidence="2">
    <location>
        <begin position="21"/>
        <end position="125"/>
    </location>
</feature>
<feature type="region of interest" description="Disordered" evidence="1">
    <location>
        <begin position="50"/>
        <end position="86"/>
    </location>
</feature>
<accession>A0A4Z2G888</accession>
<keyword evidence="2" id="KW-0732">Signal</keyword>
<keyword evidence="4" id="KW-1185">Reference proteome</keyword>
<evidence type="ECO:0000313" key="4">
    <source>
        <dbReference type="Proteomes" id="UP000314294"/>
    </source>
</evidence>
<protein>
    <recommendedName>
        <fullName evidence="5">Secreted protein</fullName>
    </recommendedName>
</protein>
<proteinExistence type="predicted"/>
<dbReference type="EMBL" id="SRLO01000659">
    <property type="protein sequence ID" value="TNN49360.1"/>
    <property type="molecule type" value="Genomic_DNA"/>
</dbReference>
<feature type="compositionally biased region" description="Basic and acidic residues" evidence="1">
    <location>
        <begin position="59"/>
        <end position="81"/>
    </location>
</feature>
<evidence type="ECO:0000256" key="2">
    <source>
        <dbReference type="SAM" id="SignalP"/>
    </source>
</evidence>
<evidence type="ECO:0008006" key="5">
    <source>
        <dbReference type="Google" id="ProtNLM"/>
    </source>
</evidence>
<name>A0A4Z2G888_9TELE</name>
<comment type="caution">
    <text evidence="3">The sequence shown here is derived from an EMBL/GenBank/DDBJ whole genome shotgun (WGS) entry which is preliminary data.</text>
</comment>
<dbReference type="Proteomes" id="UP000314294">
    <property type="component" value="Unassembled WGS sequence"/>
</dbReference>
<gene>
    <name evidence="3" type="ORF">EYF80_040421</name>
</gene>
<reference evidence="3 4" key="1">
    <citation type="submission" date="2019-03" db="EMBL/GenBank/DDBJ databases">
        <title>First draft genome of Liparis tanakae, snailfish: a comprehensive survey of snailfish specific genes.</title>
        <authorList>
            <person name="Kim W."/>
            <person name="Song I."/>
            <person name="Jeong J.-H."/>
            <person name="Kim D."/>
            <person name="Kim S."/>
            <person name="Ryu S."/>
            <person name="Song J.Y."/>
            <person name="Lee S.K."/>
        </authorList>
    </citation>
    <scope>NUCLEOTIDE SEQUENCE [LARGE SCALE GENOMIC DNA]</scope>
    <source>
        <tissue evidence="3">Muscle</tissue>
    </source>
</reference>